<dbReference type="EMBL" id="CP001843">
    <property type="protein sequence ID" value="AEF84321.1"/>
    <property type="molecule type" value="Genomic_DNA"/>
</dbReference>
<reference evidence="3" key="3">
    <citation type="journal article" date="2010" name="Environ. Microbiol.">
        <title>Selenium controls transcription of paralogous formate dehydrogenase genes in the termite gut acetogen, Treponema primitia.</title>
        <authorList>
            <person name="Matson E.G."/>
            <person name="Zhang X."/>
            <person name="Leadbetter J.R."/>
        </authorList>
    </citation>
    <scope>NUCLEOTIDE SEQUENCE</scope>
    <source>
        <strain evidence="3">ZAS-2</strain>
    </source>
</reference>
<dbReference type="InterPro" id="IPR001932">
    <property type="entry name" value="PPM-type_phosphatase-like_dom"/>
</dbReference>
<dbReference type="Proteomes" id="UP000009223">
    <property type="component" value="Chromosome"/>
</dbReference>
<accession>D8L134</accession>
<evidence type="ECO:0000259" key="2">
    <source>
        <dbReference type="Pfam" id="PF07228"/>
    </source>
</evidence>
<dbReference type="PANTHER" id="PTHR43156:SF2">
    <property type="entry name" value="STAGE II SPORULATION PROTEIN E"/>
    <property type="match status" value="1"/>
</dbReference>
<dbReference type="InterPro" id="IPR036457">
    <property type="entry name" value="PPM-type-like_dom_sf"/>
</dbReference>
<reference evidence="4" key="2">
    <citation type="submission" date="2009-12" db="EMBL/GenBank/DDBJ databases">
        <authorList>
            <person name="Tetu S.G."/>
            <person name="Matson E."/>
            <person name="Ren Q."/>
            <person name="Seshadri R."/>
            <person name="Elbourne L."/>
            <person name="Hassan K.A."/>
            <person name="Durkin A."/>
            <person name="Radune D."/>
            <person name="Mohamoud Y."/>
            <person name="Shay R."/>
            <person name="Jin S."/>
            <person name="Zhang X."/>
            <person name="Lucey K."/>
            <person name="Ballor N.R."/>
            <person name="Ottesen E."/>
            <person name="Rosenthal R."/>
            <person name="Allen A."/>
            <person name="Leadbetter J.R."/>
            <person name="Paulsen I.T."/>
        </authorList>
    </citation>
    <scope>NUCLEOTIDE SEQUENCE</scope>
    <source>
        <strain evidence="4">ZAS-2</strain>
    </source>
</reference>
<gene>
    <name evidence="4" type="ordered locus">TREPR_3123</name>
</gene>
<dbReference type="PANTHER" id="PTHR43156">
    <property type="entry name" value="STAGE II SPORULATION PROTEIN E-RELATED"/>
    <property type="match status" value="1"/>
</dbReference>
<dbReference type="AlphaFoldDB" id="D8L134"/>
<organism evidence="3">
    <name type="scientific">Treponema primitia (strain ATCC BAA-887 / DSM 12427 / ZAS-2)</name>
    <dbReference type="NCBI Taxonomy" id="545694"/>
    <lineage>
        <taxon>Bacteria</taxon>
        <taxon>Pseudomonadati</taxon>
        <taxon>Spirochaetota</taxon>
        <taxon>Spirochaetia</taxon>
        <taxon>Spirochaetales</taxon>
        <taxon>Treponemataceae</taxon>
        <taxon>Treponema</taxon>
    </lineage>
</organism>
<dbReference type="STRING" id="545694.TREPR_3123"/>
<name>D8L134_TREPZ</name>
<evidence type="ECO:0000256" key="1">
    <source>
        <dbReference type="ARBA" id="ARBA00022801"/>
    </source>
</evidence>
<dbReference type="InterPro" id="IPR052016">
    <property type="entry name" value="Bact_Sigma-Reg"/>
</dbReference>
<dbReference type="RefSeq" id="WP_015707140.1">
    <property type="nucleotide sequence ID" value="NC_015578.1"/>
</dbReference>
<reference evidence="4 5" key="4">
    <citation type="journal article" date="2011" name="ISME J.">
        <title>RNA-seq reveals cooperative metabolic interactions between two termite-gut spirochete species in co-culture.</title>
        <authorList>
            <person name="Rosenthal A.Z."/>
            <person name="Matson E.G."/>
            <person name="Eldar A."/>
            <person name="Leadbetter J.R."/>
        </authorList>
    </citation>
    <scope>NUCLEOTIDE SEQUENCE [LARGE SCALE GENOMIC DNA]</scope>
    <source>
        <strain evidence="5">ATCC BAA-887 / DSM 12427 / ZAS-2</strain>
        <strain evidence="4">ZAS-2</strain>
    </source>
</reference>
<sequence length="406" mass="44840">MTELLAPGVIFVEVDYFQVKKAGQTAAGDIFLYQRSPSGGRIITTLSDGLGSGIKANVLASLTATMLNKFVSFDIPIKRSAELIINSLPVCSVRDLSYATFTLLDINHSSKDSCSLKILEYDNPPAIIVQNDKIIELEKDRIPIERKNKKTGPEKEIVSFSTWTAYPGDRIVFFSDGVTQAGMGSEAYPPGWGIENAKNFILKQIETTPLISARELSENLVTEAEYKDMTGAKDDITCAVVYFREPRDLLVFTGPPYHPESDKEIAETFVAFKGKKIVSGGTSAQIISRELGKKIERGNLLSGGGPPLSKIEGVDLVCEGILTLGATAELLEENKKVKNRKDSPAHRMTEYLLNSDRIVFLVGTKINEAHQDPTMPEELEIRRNVVKKIAALLEENFLKEVHIQYV</sequence>
<dbReference type="EMBL" id="FJ479768">
    <property type="protein sequence ID" value="ADJ19578.1"/>
    <property type="molecule type" value="Genomic_DNA"/>
</dbReference>
<proteinExistence type="predicted"/>
<protein>
    <submittedName>
        <fullName evidence="3 4">Stage II sporulation E family protein</fullName>
    </submittedName>
</protein>
<evidence type="ECO:0000313" key="5">
    <source>
        <dbReference type="Proteomes" id="UP000009223"/>
    </source>
</evidence>
<dbReference type="HOGENOM" id="CLU_703441_0_0_12"/>
<dbReference type="Gene3D" id="3.60.40.10">
    <property type="entry name" value="PPM-type phosphatase domain"/>
    <property type="match status" value="1"/>
</dbReference>
<dbReference type="KEGG" id="tpi:TREPR_3123"/>
<dbReference type="OrthoDB" id="1090916at2"/>
<dbReference type="SUPFAM" id="SSF81606">
    <property type="entry name" value="PP2C-like"/>
    <property type="match status" value="1"/>
</dbReference>
<evidence type="ECO:0000313" key="4">
    <source>
        <dbReference type="EMBL" id="AEF84321.1"/>
    </source>
</evidence>
<keyword evidence="5" id="KW-1185">Reference proteome</keyword>
<dbReference type="eggNOG" id="COG2208">
    <property type="taxonomic scope" value="Bacteria"/>
</dbReference>
<reference evidence="5" key="1">
    <citation type="submission" date="2009-12" db="EMBL/GenBank/DDBJ databases">
        <title>Complete sequence of Treponema primitia strain ZAS-2.</title>
        <authorList>
            <person name="Tetu S.G."/>
            <person name="Matson E."/>
            <person name="Ren Q."/>
            <person name="Seshadri R."/>
            <person name="Elbourne L."/>
            <person name="Hassan K.A."/>
            <person name="Durkin A."/>
            <person name="Radune D."/>
            <person name="Mohamoud Y."/>
            <person name="Shay R."/>
            <person name="Jin S."/>
            <person name="Zhang X."/>
            <person name="Lucey K."/>
            <person name="Ballor N.R."/>
            <person name="Ottesen E."/>
            <person name="Rosenthal R."/>
            <person name="Allen A."/>
            <person name="Leadbetter J.R."/>
            <person name="Paulsen I.T."/>
        </authorList>
    </citation>
    <scope>NUCLEOTIDE SEQUENCE [LARGE SCALE GENOMIC DNA]</scope>
    <source>
        <strain evidence="5">ATCC BAA-887 / DSM 12427 / ZAS-2</strain>
    </source>
</reference>
<dbReference type="GO" id="GO:0016791">
    <property type="term" value="F:phosphatase activity"/>
    <property type="evidence" value="ECO:0007669"/>
    <property type="project" value="TreeGrafter"/>
</dbReference>
<keyword evidence="1" id="KW-0378">Hydrolase</keyword>
<feature type="domain" description="PPM-type phosphatase" evidence="2">
    <location>
        <begin position="39"/>
        <end position="242"/>
    </location>
</feature>
<evidence type="ECO:0000313" key="3">
    <source>
        <dbReference type="EMBL" id="ADJ19578.1"/>
    </source>
</evidence>
<dbReference type="Pfam" id="PF07228">
    <property type="entry name" value="SpoIIE"/>
    <property type="match status" value="1"/>
</dbReference>